<evidence type="ECO:0000313" key="5">
    <source>
        <dbReference type="EMBL" id="SHJ34992.1"/>
    </source>
</evidence>
<evidence type="ECO:0000256" key="1">
    <source>
        <dbReference type="ARBA" id="ARBA00004418"/>
    </source>
</evidence>
<reference evidence="5 6" key="1">
    <citation type="submission" date="2016-11" db="EMBL/GenBank/DDBJ databases">
        <authorList>
            <person name="Jaros S."/>
            <person name="Januszkiewicz K."/>
            <person name="Wedrychowicz H."/>
        </authorList>
    </citation>
    <scope>NUCLEOTIDE SEQUENCE [LARGE SCALE GENOMIC DNA]</scope>
    <source>
        <strain evidence="5 6">DSM 14916</strain>
    </source>
</reference>
<keyword evidence="3" id="KW-0732">Signal</keyword>
<protein>
    <submittedName>
        <fullName evidence="5">NitT/TauT family transport system substrate-binding protein</fullName>
    </submittedName>
</protein>
<proteinExistence type="inferred from homology"/>
<comment type="similarity">
    <text evidence="2">Belongs to the bacterial solute-binding protein SsuA/TauA family.</text>
</comment>
<feature type="domain" description="SsuA/THI5-like" evidence="4">
    <location>
        <begin position="55"/>
        <end position="267"/>
    </location>
</feature>
<dbReference type="SUPFAM" id="SSF53850">
    <property type="entry name" value="Periplasmic binding protein-like II"/>
    <property type="match status" value="1"/>
</dbReference>
<evidence type="ECO:0000256" key="3">
    <source>
        <dbReference type="ARBA" id="ARBA00022729"/>
    </source>
</evidence>
<evidence type="ECO:0000259" key="4">
    <source>
        <dbReference type="Pfam" id="PF09084"/>
    </source>
</evidence>
<dbReference type="EMBL" id="FQZF01000012">
    <property type="protein sequence ID" value="SHJ34992.1"/>
    <property type="molecule type" value="Genomic_DNA"/>
</dbReference>
<dbReference type="RefSeq" id="WP_073134916.1">
    <property type="nucleotide sequence ID" value="NZ_FQZF01000012.1"/>
</dbReference>
<dbReference type="PANTHER" id="PTHR30024:SF47">
    <property type="entry name" value="TAURINE-BINDING PERIPLASMIC PROTEIN"/>
    <property type="match status" value="1"/>
</dbReference>
<name>A0A1M6IKF1_9PROT</name>
<dbReference type="STRING" id="198092.SAMN02745194_02366"/>
<dbReference type="OrthoDB" id="7375392at2"/>
<comment type="subcellular location">
    <subcellularLocation>
        <location evidence="1">Periplasm</location>
    </subcellularLocation>
</comment>
<evidence type="ECO:0000313" key="6">
    <source>
        <dbReference type="Proteomes" id="UP000184387"/>
    </source>
</evidence>
<organism evidence="5 6">
    <name type="scientific">Muricoccus roseus</name>
    <dbReference type="NCBI Taxonomy" id="198092"/>
    <lineage>
        <taxon>Bacteria</taxon>
        <taxon>Pseudomonadati</taxon>
        <taxon>Pseudomonadota</taxon>
        <taxon>Alphaproteobacteria</taxon>
        <taxon>Acetobacterales</taxon>
        <taxon>Roseomonadaceae</taxon>
        <taxon>Muricoccus</taxon>
    </lineage>
</organism>
<dbReference type="PANTHER" id="PTHR30024">
    <property type="entry name" value="ALIPHATIC SULFONATES-BINDING PROTEIN-RELATED"/>
    <property type="match status" value="1"/>
</dbReference>
<dbReference type="Proteomes" id="UP000184387">
    <property type="component" value="Unassembled WGS sequence"/>
</dbReference>
<dbReference type="Pfam" id="PF09084">
    <property type="entry name" value="NMT1"/>
    <property type="match status" value="1"/>
</dbReference>
<accession>A0A1M6IKF1</accession>
<dbReference type="GO" id="GO:0042597">
    <property type="term" value="C:periplasmic space"/>
    <property type="evidence" value="ECO:0007669"/>
    <property type="project" value="UniProtKB-SubCell"/>
</dbReference>
<dbReference type="AlphaFoldDB" id="A0A1M6IKF1"/>
<dbReference type="InterPro" id="IPR015168">
    <property type="entry name" value="SsuA/THI5"/>
</dbReference>
<evidence type="ECO:0000256" key="2">
    <source>
        <dbReference type="ARBA" id="ARBA00010742"/>
    </source>
</evidence>
<keyword evidence="6" id="KW-1185">Reference proteome</keyword>
<gene>
    <name evidence="5" type="ORF">SAMN02745194_02366</name>
</gene>
<sequence>MRRLARTDLLKETASMIRLTRRTAIVATLTAPLAAPALRAQSLTRMRVSVIPVLDVAPLHAAIAQGYFRAEGIEIDTSTTAGGATGLPGLVAGQFRAVFSNGVSTMLGIREGLEFRFISGASRGTQQAPDILAVLTRKGSGIRTGKELEGKRLASNTRNNIVWLRGMAWVEKTGGDWRKVTTVEVPFPQMADALAGGQVDACISSEPFVTAALESHGDRIERIGWPISETAPGGTNAHYVGIAPDLERNGEVFDRFARGLHKGVDWVNERLGRPELLELISGFSRVPLERMRSVALPAYPKGVTPAEIDDLVATMQRYGLTGRYPASAGLIHRTAQV</sequence>
<dbReference type="Gene3D" id="3.40.190.10">
    <property type="entry name" value="Periplasmic binding protein-like II"/>
    <property type="match status" value="2"/>
</dbReference>